<comment type="caution">
    <text evidence="1">The sequence shown here is derived from an EMBL/GenBank/DDBJ whole genome shotgun (WGS) entry which is preliminary data.</text>
</comment>
<gene>
    <name evidence="1" type="ORF">RKD21_005558</name>
</gene>
<evidence type="ECO:0000313" key="2">
    <source>
        <dbReference type="Proteomes" id="UP001565447"/>
    </source>
</evidence>
<sequence>MAMSERTSAEAARGNLILPGRPGRSVADRPGEGV</sequence>
<accession>A0ACC6UV86</accession>
<proteinExistence type="predicted"/>
<organism evidence="1 2">
    <name type="scientific">Streptomyces albogriseolus</name>
    <dbReference type="NCBI Taxonomy" id="1887"/>
    <lineage>
        <taxon>Bacteria</taxon>
        <taxon>Bacillati</taxon>
        <taxon>Actinomycetota</taxon>
        <taxon>Actinomycetes</taxon>
        <taxon>Kitasatosporales</taxon>
        <taxon>Streptomycetaceae</taxon>
        <taxon>Streptomyces</taxon>
        <taxon>Streptomyces albogriseolus group</taxon>
    </lineage>
</organism>
<name>A0ACC6UV86_STRAO</name>
<dbReference type="EMBL" id="JBGCBD010000002">
    <property type="protein sequence ID" value="MEY9815301.1"/>
    <property type="molecule type" value="Genomic_DNA"/>
</dbReference>
<keyword evidence="2" id="KW-1185">Reference proteome</keyword>
<reference evidence="1" key="1">
    <citation type="submission" date="2024-07" db="EMBL/GenBank/DDBJ databases">
        <title>Genome sequencing of plant associated microbes to promote plant fitness in Sorghum bicolor and Oryza sativa.</title>
        <authorList>
            <person name="Coleman-Derr D."/>
        </authorList>
    </citation>
    <scope>NUCLEOTIDE SEQUENCE</scope>
    <source>
        <strain evidence="1">SAI-173</strain>
    </source>
</reference>
<evidence type="ECO:0000313" key="1">
    <source>
        <dbReference type="EMBL" id="MEY9815301.1"/>
    </source>
</evidence>
<protein>
    <submittedName>
        <fullName evidence="1">Uncharacterized protein</fullName>
    </submittedName>
</protein>
<dbReference type="Proteomes" id="UP001565447">
    <property type="component" value="Unassembled WGS sequence"/>
</dbReference>